<proteinExistence type="predicted"/>
<dbReference type="OrthoDB" id="1436876at2"/>
<protein>
    <recommendedName>
        <fullName evidence="3">Lipoprotein</fullName>
    </recommendedName>
</protein>
<dbReference type="RefSeq" id="WP_073220664.1">
    <property type="nucleotide sequence ID" value="NZ_FNNS01000024.1"/>
</dbReference>
<name>A0A1M6M3B9_9FLAO</name>
<gene>
    <name evidence="1" type="ORF">SAMN04487908_12538</name>
</gene>
<dbReference type="STRING" id="797419.SAMN05216556_12422"/>
<accession>A0A1M6M3B9</accession>
<dbReference type="Proteomes" id="UP000184172">
    <property type="component" value="Unassembled WGS sequence"/>
</dbReference>
<sequence>MTIKEKYFSLVLFTVILVSCGQEKRQEEWHHIEISPLDGSQVVTVITKGEKRYIMNGKHKDISDDNYLLLDLSKVDRLGDGFSVCWGENGYKWKIASAYARVVENKLDPTKYLYSQPLGDYGQPTSEGYTGKSCGGILIREKRGPNGDLKVKYIVD</sequence>
<keyword evidence="2" id="KW-1185">Reference proteome</keyword>
<evidence type="ECO:0000313" key="1">
    <source>
        <dbReference type="EMBL" id="SHJ77887.1"/>
    </source>
</evidence>
<evidence type="ECO:0000313" key="2">
    <source>
        <dbReference type="Proteomes" id="UP000184172"/>
    </source>
</evidence>
<dbReference type="EMBL" id="FQYV01000025">
    <property type="protein sequence ID" value="SHJ77887.1"/>
    <property type="molecule type" value="Genomic_DNA"/>
</dbReference>
<dbReference type="PROSITE" id="PS51257">
    <property type="entry name" value="PROKAR_LIPOPROTEIN"/>
    <property type="match status" value="1"/>
</dbReference>
<reference evidence="2" key="1">
    <citation type="submission" date="2016-11" db="EMBL/GenBank/DDBJ databases">
        <authorList>
            <person name="Varghese N."/>
            <person name="Submissions S."/>
        </authorList>
    </citation>
    <scope>NUCLEOTIDE SEQUENCE [LARGE SCALE GENOMIC DNA]</scope>
    <source>
        <strain evidence="2">DSM 26349</strain>
    </source>
</reference>
<organism evidence="1 2">
    <name type="scientific">Aequorivita viscosa</name>
    <dbReference type="NCBI Taxonomy" id="797419"/>
    <lineage>
        <taxon>Bacteria</taxon>
        <taxon>Pseudomonadati</taxon>
        <taxon>Bacteroidota</taxon>
        <taxon>Flavobacteriia</taxon>
        <taxon>Flavobacteriales</taxon>
        <taxon>Flavobacteriaceae</taxon>
        <taxon>Aequorivita</taxon>
    </lineage>
</organism>
<evidence type="ECO:0008006" key="3">
    <source>
        <dbReference type="Google" id="ProtNLM"/>
    </source>
</evidence>
<dbReference type="AlphaFoldDB" id="A0A1M6M3B9"/>